<dbReference type="InterPro" id="IPR023214">
    <property type="entry name" value="HAD_sf"/>
</dbReference>
<evidence type="ECO:0000256" key="2">
    <source>
        <dbReference type="ARBA" id="ARBA00022801"/>
    </source>
</evidence>
<dbReference type="AlphaFoldDB" id="A0A381QWP9"/>
<dbReference type="FunFam" id="3.40.50.1000:FF:000025">
    <property type="entry name" value="HAD hydrolase, family IB"/>
    <property type="match status" value="1"/>
</dbReference>
<dbReference type="EMBL" id="UINC01001569">
    <property type="protein sequence ID" value="SUZ83845.1"/>
    <property type="molecule type" value="Genomic_DNA"/>
</dbReference>
<proteinExistence type="predicted"/>
<reference evidence="5" key="1">
    <citation type="submission" date="2018-05" db="EMBL/GenBank/DDBJ databases">
        <authorList>
            <person name="Lanie J.A."/>
            <person name="Ng W.-L."/>
            <person name="Kazmierczak K.M."/>
            <person name="Andrzejewski T.M."/>
            <person name="Davidsen T.M."/>
            <person name="Wayne K.J."/>
            <person name="Tettelin H."/>
            <person name="Glass J.I."/>
            <person name="Rusch D."/>
            <person name="Podicherti R."/>
            <person name="Tsui H.-C.T."/>
            <person name="Winkler M.E."/>
        </authorList>
    </citation>
    <scope>NUCLEOTIDE SEQUENCE</scope>
</reference>
<gene>
    <name evidence="5" type="ORF">METZ01_LOCUS36699</name>
</gene>
<keyword evidence="2" id="KW-0378">Hydrolase</keyword>
<evidence type="ECO:0000313" key="5">
    <source>
        <dbReference type="EMBL" id="SUZ83845.1"/>
    </source>
</evidence>
<organism evidence="5">
    <name type="scientific">marine metagenome</name>
    <dbReference type="NCBI Taxonomy" id="408172"/>
    <lineage>
        <taxon>unclassified sequences</taxon>
        <taxon>metagenomes</taxon>
        <taxon>ecological metagenomes</taxon>
    </lineage>
</organism>
<keyword evidence="4" id="KW-1133">Transmembrane helix</keyword>
<evidence type="ECO:0008006" key="6">
    <source>
        <dbReference type="Google" id="ProtNLM"/>
    </source>
</evidence>
<keyword evidence="1" id="KW-0479">Metal-binding</keyword>
<evidence type="ECO:0000256" key="3">
    <source>
        <dbReference type="ARBA" id="ARBA00022842"/>
    </source>
</evidence>
<dbReference type="InterPro" id="IPR036412">
    <property type="entry name" value="HAD-like_sf"/>
</dbReference>
<evidence type="ECO:0000256" key="4">
    <source>
        <dbReference type="SAM" id="Phobius"/>
    </source>
</evidence>
<keyword evidence="4" id="KW-0812">Transmembrane</keyword>
<name>A0A381QWP9_9ZZZZ</name>
<keyword evidence="4" id="KW-0472">Membrane</keyword>
<dbReference type="PANTHER" id="PTHR43344">
    <property type="entry name" value="PHOSPHOSERINE PHOSPHATASE"/>
    <property type="match status" value="1"/>
</dbReference>
<keyword evidence="3" id="KW-0460">Magnesium</keyword>
<dbReference type="InterPro" id="IPR050582">
    <property type="entry name" value="HAD-like_SerB"/>
</dbReference>
<dbReference type="GO" id="GO:0046872">
    <property type="term" value="F:metal ion binding"/>
    <property type="evidence" value="ECO:0007669"/>
    <property type="project" value="UniProtKB-KW"/>
</dbReference>
<sequence>VEAAFFDLDKTVIARASMAAYGPALHRAGYLSAPMALRAAWGQLLFRFFGADESAMDRARRTALRLAAGWEQEGLRRLAHDHLAQVIEPIVYDEALDLFAHHRAEGRLLVLVSASPIEIVAPLADHLGVDEFVATTPMVDAEGRYTGEVEFYAQGPGKADAMRRLAHDREIDLVDSWAYSDSATDLPMLEAVGHPVVVNPDRELRREAEKRGWPIREFENPVPLGDRVPIDRNWIAASALTAVVLLGAIAGVRRLRRPSRRSRPTAPNGRD</sequence>
<dbReference type="NCBIfam" id="TIGR01488">
    <property type="entry name" value="HAD-SF-IB"/>
    <property type="match status" value="1"/>
</dbReference>
<accession>A0A381QWP9</accession>
<dbReference type="Gene3D" id="3.40.50.1000">
    <property type="entry name" value="HAD superfamily/HAD-like"/>
    <property type="match status" value="1"/>
</dbReference>
<dbReference type="Gene3D" id="1.20.1440.100">
    <property type="entry name" value="SG protein - dephosphorylation function"/>
    <property type="match status" value="1"/>
</dbReference>
<dbReference type="SUPFAM" id="SSF56784">
    <property type="entry name" value="HAD-like"/>
    <property type="match status" value="1"/>
</dbReference>
<dbReference type="NCBIfam" id="TIGR01490">
    <property type="entry name" value="HAD-SF-IB-hyp1"/>
    <property type="match status" value="1"/>
</dbReference>
<dbReference type="Pfam" id="PF12710">
    <property type="entry name" value="HAD"/>
    <property type="match status" value="1"/>
</dbReference>
<dbReference type="InterPro" id="IPR006385">
    <property type="entry name" value="HAD_hydro_SerB1"/>
</dbReference>
<dbReference type="CDD" id="cd02612">
    <property type="entry name" value="HAD_PGPPase"/>
    <property type="match status" value="1"/>
</dbReference>
<dbReference type="GO" id="GO:0016787">
    <property type="term" value="F:hydrolase activity"/>
    <property type="evidence" value="ECO:0007669"/>
    <property type="project" value="UniProtKB-KW"/>
</dbReference>
<evidence type="ECO:0000256" key="1">
    <source>
        <dbReference type="ARBA" id="ARBA00022723"/>
    </source>
</evidence>
<dbReference type="PANTHER" id="PTHR43344:SF13">
    <property type="entry name" value="PHOSPHATASE RV3661-RELATED"/>
    <property type="match status" value="1"/>
</dbReference>
<protein>
    <recommendedName>
        <fullName evidence="6">HAD-IB family hydrolase</fullName>
    </recommendedName>
</protein>
<feature type="non-terminal residue" evidence="5">
    <location>
        <position position="1"/>
    </location>
</feature>
<feature type="transmembrane region" description="Helical" evidence="4">
    <location>
        <begin position="234"/>
        <end position="252"/>
    </location>
</feature>